<dbReference type="KEGG" id="pce:PECL_944"/>
<feature type="domain" description="HTH marR-type" evidence="1">
    <location>
        <begin position="1"/>
        <end position="132"/>
    </location>
</feature>
<sequence>MIDSITVLNSVVGKRLQLIRDATRSNSITSAEWKLLDLIEKGISTQEQLVKATDLAASTISRQIKKCFEKKLVRTCAIDVDHRKIEYYLTEDGAIVLKRVNKLVDEINKKMFSHWTDEEISMFNILANRILRNLNITG</sequence>
<dbReference type="InterPro" id="IPR036388">
    <property type="entry name" value="WH-like_DNA-bd_sf"/>
</dbReference>
<keyword evidence="3" id="KW-1185">Reference proteome</keyword>
<dbReference type="AlphaFoldDB" id="G8PD78"/>
<gene>
    <name evidence="2" type="ordered locus">PECL_944</name>
</gene>
<accession>G8PD78</accession>
<evidence type="ECO:0000313" key="3">
    <source>
        <dbReference type="Proteomes" id="UP000005444"/>
    </source>
</evidence>
<dbReference type="SMART" id="SM00347">
    <property type="entry name" value="HTH_MARR"/>
    <property type="match status" value="1"/>
</dbReference>
<evidence type="ECO:0000259" key="1">
    <source>
        <dbReference type="PROSITE" id="PS50995"/>
    </source>
</evidence>
<protein>
    <recommendedName>
        <fullName evidence="1">HTH marR-type domain-containing protein</fullName>
    </recommendedName>
</protein>
<dbReference type="STRING" id="701521.PECL_944"/>
<organism evidence="2 3">
    <name type="scientific">Pediococcus claussenii (strain ATCC BAA-344 / DSM 14800 / JCM 18046 / KCTC 3811 / LMG 21948 / P06)</name>
    <dbReference type="NCBI Taxonomy" id="701521"/>
    <lineage>
        <taxon>Bacteria</taxon>
        <taxon>Bacillati</taxon>
        <taxon>Bacillota</taxon>
        <taxon>Bacilli</taxon>
        <taxon>Lactobacillales</taxon>
        <taxon>Lactobacillaceae</taxon>
        <taxon>Pediococcus</taxon>
    </lineage>
</organism>
<proteinExistence type="predicted"/>
<dbReference type="Proteomes" id="UP000005444">
    <property type="component" value="Chromosome"/>
</dbReference>
<dbReference type="PATRIC" id="fig|701521.8.peg.892"/>
<dbReference type="InterPro" id="IPR000835">
    <property type="entry name" value="HTH_MarR-typ"/>
</dbReference>
<dbReference type="EMBL" id="CP003137">
    <property type="protein sequence ID" value="AEV95213.1"/>
    <property type="molecule type" value="Genomic_DNA"/>
</dbReference>
<dbReference type="eggNOG" id="COG1846">
    <property type="taxonomic scope" value="Bacteria"/>
</dbReference>
<evidence type="ECO:0000313" key="2">
    <source>
        <dbReference type="EMBL" id="AEV95213.1"/>
    </source>
</evidence>
<dbReference type="SUPFAM" id="SSF46785">
    <property type="entry name" value="Winged helix' DNA-binding domain"/>
    <property type="match status" value="1"/>
</dbReference>
<dbReference type="InterPro" id="IPR036390">
    <property type="entry name" value="WH_DNA-bd_sf"/>
</dbReference>
<dbReference type="Gene3D" id="1.10.10.10">
    <property type="entry name" value="Winged helix-like DNA-binding domain superfamily/Winged helix DNA-binding domain"/>
    <property type="match status" value="1"/>
</dbReference>
<dbReference type="PROSITE" id="PS50995">
    <property type="entry name" value="HTH_MARR_2"/>
    <property type="match status" value="1"/>
</dbReference>
<reference evidence="2 3" key="1">
    <citation type="journal article" date="2012" name="J. Bacteriol.">
        <title>Complete Genome Sequence of the Beer Spoilage Organism Pediococcus claussenii ATCC BAA-344T.</title>
        <authorList>
            <person name="Pittet V."/>
            <person name="Abegunde T."/>
            <person name="Marfleet T."/>
            <person name="Haakensen M."/>
            <person name="Morrow K."/>
            <person name="Jayaprakash T."/>
            <person name="Schroeder K."/>
            <person name="Trost B."/>
            <person name="Byrns S."/>
            <person name="Bergsveinson J."/>
            <person name="Kusalik A."/>
            <person name="Ziola B."/>
        </authorList>
    </citation>
    <scope>NUCLEOTIDE SEQUENCE [LARGE SCALE GENOMIC DNA]</scope>
    <source>
        <strain evidence="2 3">ATCC BAA-344</strain>
    </source>
</reference>
<dbReference type="HOGENOM" id="CLU_153155_0_0_9"/>
<dbReference type="GO" id="GO:0003700">
    <property type="term" value="F:DNA-binding transcription factor activity"/>
    <property type="evidence" value="ECO:0007669"/>
    <property type="project" value="InterPro"/>
</dbReference>
<name>G8PD78_PEDCP</name>